<organism evidence="1 2">
    <name type="scientific">Microbacterium phage Paschalis</name>
    <dbReference type="NCBI Taxonomy" id="2992928"/>
    <lineage>
        <taxon>Viruses</taxon>
        <taxon>Duplodnaviria</taxon>
        <taxon>Heunggongvirae</taxon>
        <taxon>Uroviricota</taxon>
        <taxon>Caudoviricetes</taxon>
        <taxon>Hodgkinviridae</taxon>
        <taxon>Quhwahvirus</taxon>
        <taxon>Quhwahvirus paschalis</taxon>
    </lineage>
</organism>
<gene>
    <name evidence="1" type="primary">84</name>
    <name evidence="1" type="ORF">SEA_PASCHALIS_84</name>
</gene>
<protein>
    <submittedName>
        <fullName evidence="1">Glycosyltransferase</fullName>
    </submittedName>
</protein>
<sequence length="246" mass="28065">MKVDLAGFCRDHDVAVVVVSRDRAATLAKFTDTLLEGYTLFYSGEGYDDYDYRAVERFEVPRGLQGLSVVRNYVLDTLPQRTVVFFDDDVNAVYWVAGRRSVRLDTERIKLAVLDMVVHAHDQGSIAFGMSPLDLRKSSPLVPFRLRGVFGTVLGVVGRDLRFDERNVLKTDYDFCLSAMVEARIVHMDMRYFASSAKDELAGGNMEFRTQVRRQREIDNLIRWWGSDVIIPKNNKGNEKLTVKVP</sequence>
<dbReference type="RefSeq" id="YP_009801932.1">
    <property type="nucleotide sequence ID" value="NC_047976.1"/>
</dbReference>
<evidence type="ECO:0000313" key="2">
    <source>
        <dbReference type="Proteomes" id="UP000246726"/>
    </source>
</evidence>
<proteinExistence type="predicted"/>
<accession>A0A2U8UPB8</accession>
<name>A0A2U8UPB8_9CAUD</name>
<keyword evidence="2" id="KW-1185">Reference proteome</keyword>
<reference evidence="1 2" key="1">
    <citation type="submission" date="2018-04" db="EMBL/GenBank/DDBJ databases">
        <authorList>
            <person name="Paschalis M.I."/>
            <person name="Cheong D.K."/>
            <person name="Petit-Frere T."/>
            <person name="Stoner K.N."/>
            <person name="Veracka M."/>
            <person name="Ewers R.M."/>
            <person name="Maciver D.B."/>
            <person name="Santiago X."/>
            <person name="Nichols C.D."/>
            <person name="Scaff D.S."/>
            <person name="Osorio S.M."/>
            <person name="Mercado F.J."/>
            <person name="Tamondong K.G."/>
            <person name="Lee J."/>
            <person name="Nicholson R.L."/>
            <person name="Antonucci M.K."/>
            <person name="Anger G.K."/>
            <person name="Washington J.M."/>
            <person name="Garlena R.A."/>
            <person name="Russell D.A."/>
            <person name="Pope W.H."/>
            <person name="Jacobs-Sera D."/>
            <person name="Hendrix R.W."/>
            <person name="Hatfull G.F."/>
        </authorList>
    </citation>
    <scope>NUCLEOTIDE SEQUENCE [LARGE SCALE GENOMIC DNA]</scope>
</reference>
<dbReference type="EMBL" id="MH155873">
    <property type="protein sequence ID" value="AWN05577.1"/>
    <property type="molecule type" value="Genomic_DNA"/>
</dbReference>
<dbReference type="GeneID" id="54992459"/>
<evidence type="ECO:0000313" key="1">
    <source>
        <dbReference type="EMBL" id="AWN05577.1"/>
    </source>
</evidence>
<dbReference type="Proteomes" id="UP000246726">
    <property type="component" value="Segment"/>
</dbReference>